<feature type="region of interest" description="Disordered" evidence="1">
    <location>
        <begin position="224"/>
        <end position="254"/>
    </location>
</feature>
<dbReference type="Proteomes" id="UP001652625">
    <property type="component" value="Chromosome 12"/>
</dbReference>
<dbReference type="RefSeq" id="XP_065670491.1">
    <property type="nucleotide sequence ID" value="XM_065814419.1"/>
</dbReference>
<proteinExistence type="predicted"/>
<feature type="region of interest" description="Disordered" evidence="1">
    <location>
        <begin position="491"/>
        <end position="513"/>
    </location>
</feature>
<dbReference type="InterPro" id="IPR035925">
    <property type="entry name" value="BSD_dom_sf"/>
</dbReference>
<dbReference type="SUPFAM" id="SSF140383">
    <property type="entry name" value="BSD domain-like"/>
    <property type="match status" value="1"/>
</dbReference>
<dbReference type="Gene3D" id="1.10.3970.10">
    <property type="entry name" value="BSD domain"/>
    <property type="match status" value="1"/>
</dbReference>
<accession>A0ABM4D850</accession>
<dbReference type="GeneID" id="100206129"/>
<dbReference type="InterPro" id="IPR005607">
    <property type="entry name" value="BSD_dom"/>
</dbReference>
<evidence type="ECO:0000313" key="3">
    <source>
        <dbReference type="Proteomes" id="UP001652625"/>
    </source>
</evidence>
<evidence type="ECO:0000313" key="4">
    <source>
        <dbReference type="RefSeq" id="XP_065670491.1"/>
    </source>
</evidence>
<dbReference type="PANTHER" id="PTHR16019:SF5">
    <property type="entry name" value="BSD DOMAIN-CONTAINING PROTEIN 1"/>
    <property type="match status" value="1"/>
</dbReference>
<dbReference type="Pfam" id="PF03909">
    <property type="entry name" value="BSD"/>
    <property type="match status" value="1"/>
</dbReference>
<name>A0ABM4D850_HYDVU</name>
<dbReference type="SMART" id="SM00751">
    <property type="entry name" value="BSD"/>
    <property type="match status" value="1"/>
</dbReference>
<keyword evidence="3" id="KW-1185">Reference proteome</keyword>
<organism evidence="3 4">
    <name type="scientific">Hydra vulgaris</name>
    <name type="common">Hydra</name>
    <name type="synonym">Hydra attenuata</name>
    <dbReference type="NCBI Taxonomy" id="6087"/>
    <lineage>
        <taxon>Eukaryota</taxon>
        <taxon>Metazoa</taxon>
        <taxon>Cnidaria</taxon>
        <taxon>Hydrozoa</taxon>
        <taxon>Hydroidolina</taxon>
        <taxon>Anthoathecata</taxon>
        <taxon>Aplanulata</taxon>
        <taxon>Hydridae</taxon>
        <taxon>Hydra</taxon>
    </lineage>
</organism>
<evidence type="ECO:0000259" key="2">
    <source>
        <dbReference type="PROSITE" id="PS50858"/>
    </source>
</evidence>
<feature type="compositionally biased region" description="Acidic residues" evidence="1">
    <location>
        <begin position="503"/>
        <end position="513"/>
    </location>
</feature>
<reference evidence="4" key="1">
    <citation type="submission" date="2025-08" db="UniProtKB">
        <authorList>
            <consortium name="RefSeq"/>
        </authorList>
    </citation>
    <scope>IDENTIFICATION</scope>
</reference>
<dbReference type="InterPro" id="IPR051494">
    <property type="entry name" value="BSD_domain-containing"/>
</dbReference>
<dbReference type="PROSITE" id="PS50858">
    <property type="entry name" value="BSD"/>
    <property type="match status" value="1"/>
</dbReference>
<gene>
    <name evidence="4" type="primary">LOC100206129</name>
</gene>
<evidence type="ECO:0000256" key="1">
    <source>
        <dbReference type="SAM" id="MobiDB-lite"/>
    </source>
</evidence>
<sequence>MAEEAEANDLSEKKKTSDGSWWNSWGQGWVDAVREKSAMTLQMVKKDLSEFVDVIQGDTLVAISETASKLDNNLNQEQPSTSAVVKKGISKFLHTVSDLITSQPDDTNDEIIILSDSFSLENYSRKQEILQSIQLDQGTYCNEPDGLFLEWLDTFNLDNHKSEMSELLIHNSSVRAIYTQLVPEVVSHTIFWQRYFYKVHLLESEEKRRKDVLARVNAEDLNMRSDEGWDDDEDDKEEISNSTNQLTDKNDASYKETNQNEFIDKIENENVSNQEANKNEVVNSIDIVKSSEMGLQQTIITEIPALSTITHENLLTNNTGDSLDSQADFSKNLCEEIQNPVIDANNSANFGKDVVDSIANVVQLISLPDQINISCETIDSENFPDCSKLVNEDTKKLTCSNRVQQLQNSYLKNELSETSSLSSWMSIDDVIKVKVVGDLSIKESSTGSDSSANGVLVNKIDSDELEDFDLDLDEDNDEDVNDEELEKMVKDIKNKSLSGNIQENDDDDWENWE</sequence>
<feature type="compositionally biased region" description="Acidic residues" evidence="1">
    <location>
        <begin position="228"/>
        <end position="237"/>
    </location>
</feature>
<feature type="domain" description="BSD" evidence="2">
    <location>
        <begin position="151"/>
        <end position="203"/>
    </location>
</feature>
<dbReference type="PANTHER" id="PTHR16019">
    <property type="entry name" value="SYNAPSE-ASSOCIATED PROTEIN"/>
    <property type="match status" value="1"/>
</dbReference>
<protein>
    <submittedName>
        <fullName evidence="4">BSD domain-containing protein 1 isoform X2</fullName>
    </submittedName>
</protein>